<evidence type="ECO:0000259" key="2">
    <source>
        <dbReference type="PROSITE" id="PS52004"/>
    </source>
</evidence>
<reference evidence="3 4" key="1">
    <citation type="submission" date="2018-01" db="EMBL/GenBank/DDBJ databases">
        <title>Draft genome sequence of Sphaerisporangium sp. 7K107.</title>
        <authorList>
            <person name="Sahin N."/>
            <person name="Saygin H."/>
            <person name="Ay H."/>
        </authorList>
    </citation>
    <scope>NUCLEOTIDE SEQUENCE [LARGE SCALE GENOMIC DNA]</scope>
    <source>
        <strain evidence="3 4">7K107</strain>
    </source>
</reference>
<dbReference type="AlphaFoldDB" id="A0A2W2EQ77"/>
<dbReference type="InterPro" id="IPR020841">
    <property type="entry name" value="PKS_Beta-ketoAc_synthase_dom"/>
</dbReference>
<evidence type="ECO:0000256" key="1">
    <source>
        <dbReference type="SAM" id="MobiDB-lite"/>
    </source>
</evidence>
<dbReference type="Pfam" id="PF00109">
    <property type="entry name" value="ketoacyl-synt"/>
    <property type="match status" value="1"/>
</dbReference>
<dbReference type="InterPro" id="IPR016039">
    <property type="entry name" value="Thiolase-like"/>
</dbReference>
<dbReference type="InterPro" id="IPR016036">
    <property type="entry name" value="Malonyl_transacylase_ACP-bd"/>
</dbReference>
<name>A0A2W2EQ77_9ACTN</name>
<dbReference type="SMART" id="SM00825">
    <property type="entry name" value="PKS_KS"/>
    <property type="match status" value="1"/>
</dbReference>
<dbReference type="InterPro" id="IPR052568">
    <property type="entry name" value="PKS-FAS_Synthase"/>
</dbReference>
<accession>A0A2W2EQ77</accession>
<feature type="region of interest" description="Disordered" evidence="1">
    <location>
        <begin position="357"/>
        <end position="383"/>
    </location>
</feature>
<gene>
    <name evidence="3" type="ORF">C1I98_33880</name>
</gene>
<dbReference type="PANTHER" id="PTHR43074">
    <property type="entry name" value="OMEGA-3 POLYUNSATURATED FATTY ACID SYNTHASE PFAB-RELATED"/>
    <property type="match status" value="1"/>
</dbReference>
<dbReference type="Pfam" id="PF02801">
    <property type="entry name" value="Ketoacyl-synt_C"/>
    <property type="match status" value="1"/>
</dbReference>
<dbReference type="Gene3D" id="3.40.366.10">
    <property type="entry name" value="Malonyl-Coenzyme A Acyl Carrier Protein, domain 2"/>
    <property type="match status" value="1"/>
</dbReference>
<dbReference type="Pfam" id="PF00698">
    <property type="entry name" value="Acyl_transf_1"/>
    <property type="match status" value="1"/>
</dbReference>
<organism evidence="3 4">
    <name type="scientific">Spongiactinospora gelatinilytica</name>
    <dbReference type="NCBI Taxonomy" id="2666298"/>
    <lineage>
        <taxon>Bacteria</taxon>
        <taxon>Bacillati</taxon>
        <taxon>Actinomycetota</taxon>
        <taxon>Actinomycetes</taxon>
        <taxon>Streptosporangiales</taxon>
        <taxon>Streptosporangiaceae</taxon>
        <taxon>Spongiactinospora</taxon>
    </lineage>
</organism>
<dbReference type="SUPFAM" id="SSF55048">
    <property type="entry name" value="Probable ACP-binding domain of malonyl-CoA ACP transacylase"/>
    <property type="match status" value="1"/>
</dbReference>
<dbReference type="PROSITE" id="PS52004">
    <property type="entry name" value="KS3_2"/>
    <property type="match status" value="1"/>
</dbReference>
<dbReference type="InterPro" id="IPR001227">
    <property type="entry name" value="Ac_transferase_dom_sf"/>
</dbReference>
<protein>
    <recommendedName>
        <fullName evidence="2">Ketosynthase family 3 (KS3) domain-containing protein</fullName>
    </recommendedName>
</protein>
<dbReference type="Proteomes" id="UP000248544">
    <property type="component" value="Unassembled WGS sequence"/>
</dbReference>
<feature type="compositionally biased region" description="Polar residues" evidence="1">
    <location>
        <begin position="365"/>
        <end position="376"/>
    </location>
</feature>
<dbReference type="SUPFAM" id="SSF52151">
    <property type="entry name" value="FabD/lysophospholipase-like"/>
    <property type="match status" value="1"/>
</dbReference>
<dbReference type="InterPro" id="IPR016035">
    <property type="entry name" value="Acyl_Trfase/lysoPLipase"/>
</dbReference>
<comment type="caution">
    <text evidence="3">The sequence shown here is derived from an EMBL/GenBank/DDBJ whole genome shotgun (WGS) entry which is preliminary data.</text>
</comment>
<evidence type="ECO:0000313" key="3">
    <source>
        <dbReference type="EMBL" id="PZG26606.1"/>
    </source>
</evidence>
<dbReference type="EMBL" id="POUA01000432">
    <property type="protein sequence ID" value="PZG26606.1"/>
    <property type="molecule type" value="Genomic_DNA"/>
</dbReference>
<dbReference type="SUPFAM" id="SSF53901">
    <property type="entry name" value="Thiolase-like"/>
    <property type="match status" value="1"/>
</dbReference>
<sequence>MNVAIIGMAGIFPDAPDAEALWENVLWRRRAFLPARSGADREALVEGLTPPQDADPAPYLSVRAATQAIADASGLSTGRIDRRRVKVVMGVPGDPIGALLGGPGDPVAGAVCEKFGFLGGGHDLEAGCAGSLLAVITACRSLRDEGADLVLAGGIDLELNRPDHHWPGQGCGMVALMRAGDAAERGIRVHAEIAGWGVASSGGEGPIARTAAEAQLLALRRAYVHADALPGEVALFEGHSGTAGDAADLAPLIELLTGGKPYGRSRGRPAVGSVKANIGHTGAASGVAGLIKAALGVARGVLPPSTAAGRRHELLAGHGAPVRLLAGREPWPEGPRYAGVSAMGPTGVHAHLVIRDRTAPDAPLNGQTPRRTSQPRARTWPPPSAAEPLVFAVSGADMRAVRPVLERVAVQAHRWSEGELHDLACGLAAQPPQGPLRVAIVAGTAEQLAERAGRAAERTDLAVGRLLAQPGLFVGLAVRGRVTLLFPGQGAPVRRPEDAGRGPAAALCGARVADTAVAQPAIMDASLVALGELDRLGLNAGAAIGHSTGEITGLVWAGCMSVRQARRLVRRRGQIMSDLGAPGTGMVSVAASREQAELLAAGTGVVIAAQNGPNVHVLSGRDPEVAAVAKRAADEGIEAIVLPVSRAFHSPHVAACVEPFDECLRDVSFAAPERTLISTVTGHPVGGHDDLAMLLRAQLLAPVRFWDAVGRVAAVTDLFCEAGPGRGLASLVAPTGVPAVGTDTYGPDGVAAAETAAALWACGGLPDLAALYGDRPRRPMDIWRDRVFL</sequence>
<proteinExistence type="predicted"/>
<dbReference type="InterPro" id="IPR014030">
    <property type="entry name" value="Ketoacyl_synth_N"/>
</dbReference>
<keyword evidence="4" id="KW-1185">Reference proteome</keyword>
<dbReference type="InterPro" id="IPR014031">
    <property type="entry name" value="Ketoacyl_synth_C"/>
</dbReference>
<dbReference type="PANTHER" id="PTHR43074:SF1">
    <property type="entry name" value="BETA-KETOACYL SYNTHASE FAMILY PROTEIN-RELATED"/>
    <property type="match status" value="1"/>
</dbReference>
<dbReference type="SMART" id="SM00827">
    <property type="entry name" value="PKS_AT"/>
    <property type="match status" value="1"/>
</dbReference>
<evidence type="ECO:0000313" key="4">
    <source>
        <dbReference type="Proteomes" id="UP000248544"/>
    </source>
</evidence>
<dbReference type="CDD" id="cd00833">
    <property type="entry name" value="PKS"/>
    <property type="match status" value="1"/>
</dbReference>
<dbReference type="Gene3D" id="3.40.47.10">
    <property type="match status" value="2"/>
</dbReference>
<feature type="domain" description="Ketosynthase family 3 (KS3)" evidence="2">
    <location>
        <begin position="1"/>
        <end position="356"/>
    </location>
</feature>
<dbReference type="GO" id="GO:0016746">
    <property type="term" value="F:acyltransferase activity"/>
    <property type="evidence" value="ECO:0007669"/>
    <property type="project" value="InterPro"/>
</dbReference>
<dbReference type="InterPro" id="IPR014043">
    <property type="entry name" value="Acyl_transferase_dom"/>
</dbReference>